<proteinExistence type="inferred from homology"/>
<feature type="compositionally biased region" description="Polar residues" evidence="4">
    <location>
        <begin position="73"/>
        <end position="84"/>
    </location>
</feature>
<dbReference type="PANTHER" id="PTHR18034">
    <property type="entry name" value="CELL CYCLE CONTROL PROTEIN CWF22-RELATED"/>
    <property type="match status" value="1"/>
</dbReference>
<feature type="compositionally biased region" description="Low complexity" evidence="4">
    <location>
        <begin position="103"/>
        <end position="112"/>
    </location>
</feature>
<feature type="compositionally biased region" description="Acidic residues" evidence="4">
    <location>
        <begin position="322"/>
        <end position="341"/>
    </location>
</feature>
<dbReference type="InterPro" id="IPR003890">
    <property type="entry name" value="MIF4G-like_typ-3"/>
</dbReference>
<feature type="non-terminal residue" evidence="6">
    <location>
        <position position="1"/>
    </location>
</feature>
<dbReference type="PROSITE" id="PS51366">
    <property type="entry name" value="MI"/>
    <property type="match status" value="1"/>
</dbReference>
<feature type="compositionally biased region" description="Basic and acidic residues" evidence="4">
    <location>
        <begin position="123"/>
        <end position="143"/>
    </location>
</feature>
<dbReference type="GO" id="GO:0003723">
    <property type="term" value="F:RNA binding"/>
    <property type="evidence" value="ECO:0007669"/>
    <property type="project" value="InterPro"/>
</dbReference>
<organism evidence="6 7">
    <name type="scientific">Sporidiobolus salmonicolor</name>
    <name type="common">Yeast-like fungus</name>
    <name type="synonym">Sporobolomyces salmonicolor</name>
    <dbReference type="NCBI Taxonomy" id="5005"/>
    <lineage>
        <taxon>Eukaryota</taxon>
        <taxon>Fungi</taxon>
        <taxon>Dikarya</taxon>
        <taxon>Basidiomycota</taxon>
        <taxon>Pucciniomycotina</taxon>
        <taxon>Microbotryomycetes</taxon>
        <taxon>Sporidiobolales</taxon>
        <taxon>Sporidiobolaceae</taxon>
        <taxon>Sporobolomyces</taxon>
    </lineage>
</organism>
<evidence type="ECO:0000313" key="7">
    <source>
        <dbReference type="Proteomes" id="UP000243876"/>
    </source>
</evidence>
<dbReference type="SMART" id="SM00543">
    <property type="entry name" value="MIF4G"/>
    <property type="match status" value="1"/>
</dbReference>
<dbReference type="AlphaFoldDB" id="A0A0D6ENV0"/>
<dbReference type="InterPro" id="IPR003891">
    <property type="entry name" value="Initiation_fac_eIF4g_MI"/>
</dbReference>
<dbReference type="PANTHER" id="PTHR18034:SF4">
    <property type="entry name" value="NUCLEOLAR MIF4G DOMAIN-CONTAINING PROTEIN 1"/>
    <property type="match status" value="1"/>
</dbReference>
<sequence>MTTQRKPFNLAARKRTATLPAALRTELEELGHIAPQQSRGRLGRKDQRKAKRDQAKQNKAQHQQKGKKRPSEDQQPQASTSKPSQDVGEPSKKRVKLSTDSDAVAAPAPATAPKKKQTPLEKLLAKQERGTAPDPERKKSKLETDEDREIAWLEAKLGLQGGLSAKDKQKWKEEFAEDGLDGTLSVGWGTEAMLIPLTFPELFGGLDDLEGAAFGSSKKNYAKLLRSAGDLSDLDLSEGDDDDASDAGASVPEFDGLEGAMSDYYSDEKDMSDLEAWGEHGVSDEELVDPSDDDDHSEMGELGSEHTPEEEEEGMFSPSDLEHDDEEEEEGAMTMTFDDEPTSAPSATVDAASAPTAGRYVPPHLRKAGAAAGASATPSPAAESTPTASSSAHDAPPDDPRLRRQLQGHLNKLSSTNMSAILDALLALYSSHPRAVVSSSLTGLLLGIISDRDNLGDQLVITYAALAAALYRTVGIEFPAGVLAKAVEQFDAALAKHREARKQGTEEDDEGFEGRPGSKECLNIVAFLAELYNFGVVSCGLVYDLVRLFIESGLGELEVELLSKVIKRSGQQLRQDDPSALKDIITLVKQKMAGVDPSSMNSRTRFMIEQLTNLKNNKFPKADASGAVDNYTPLKKYLSGLNKKRASAPDPLRLSLSEIRTSSSRGKWWLVGAAWSGDPLLEAQQSGALGGVATKESQSDAKLAKLARAQGMNTEVRKGVFTVLMSSEDYVDACERLLQLSLSDVQQREIARVLLQCSGNEKAYNPYYTLVAHRLCTKSHSFQITLQYLLWDFLRDLGEKSVGGEELVKNMQDDASSASTSVPERKVRNLARLYGWCLGKEALSVAILKPVPFATSRPQTLAFLSQLVTALLLSTQTPSPLFVLPTASARRDREPIERVFVKAAAHGALQKGLGYFLEANGEDVVKEAGRKWGERERAVVKFGIKVASATLGIGEIDVRL</sequence>
<evidence type="ECO:0000256" key="1">
    <source>
        <dbReference type="ARBA" id="ARBA00004604"/>
    </source>
</evidence>
<feature type="compositionally biased region" description="Acidic residues" evidence="4">
    <location>
        <begin position="284"/>
        <end position="296"/>
    </location>
</feature>
<dbReference type="EMBL" id="CENE01000015">
    <property type="protein sequence ID" value="CEQ41581.1"/>
    <property type="molecule type" value="Genomic_DNA"/>
</dbReference>
<dbReference type="GO" id="GO:0042274">
    <property type="term" value="P:ribosomal small subunit biogenesis"/>
    <property type="evidence" value="ECO:0007669"/>
    <property type="project" value="TreeGrafter"/>
</dbReference>
<feature type="compositionally biased region" description="Acidic residues" evidence="4">
    <location>
        <begin position="232"/>
        <end position="245"/>
    </location>
</feature>
<evidence type="ECO:0000256" key="2">
    <source>
        <dbReference type="ARBA" id="ARBA00006856"/>
    </source>
</evidence>
<comment type="subcellular location">
    <subcellularLocation>
        <location evidence="1">Nucleus</location>
        <location evidence="1">Nucleolus</location>
    </subcellularLocation>
</comment>
<feature type="compositionally biased region" description="Basic and acidic residues" evidence="4">
    <location>
        <begin position="297"/>
        <end position="307"/>
    </location>
</feature>
<feature type="region of interest" description="Disordered" evidence="4">
    <location>
        <begin position="28"/>
        <end position="145"/>
    </location>
</feature>
<keyword evidence="7" id="KW-1185">Reference proteome</keyword>
<dbReference type="InterPro" id="IPR050781">
    <property type="entry name" value="CWC22_splicing_factor"/>
</dbReference>
<dbReference type="SUPFAM" id="SSF48371">
    <property type="entry name" value="ARM repeat"/>
    <property type="match status" value="1"/>
</dbReference>
<feature type="compositionally biased region" description="Low complexity" evidence="4">
    <location>
        <begin position="368"/>
        <end position="392"/>
    </location>
</feature>
<evidence type="ECO:0000259" key="5">
    <source>
        <dbReference type="PROSITE" id="PS51366"/>
    </source>
</evidence>
<evidence type="ECO:0000313" key="6">
    <source>
        <dbReference type="EMBL" id="CEQ41581.1"/>
    </source>
</evidence>
<protein>
    <submittedName>
        <fullName evidence="6">SPOSA6832_03321-mRNA-1:cds</fullName>
    </submittedName>
</protein>
<dbReference type="SMART" id="SM00544">
    <property type="entry name" value="MA3"/>
    <property type="match status" value="1"/>
</dbReference>
<gene>
    <name evidence="6" type="primary">SPOSA6832_03321</name>
</gene>
<dbReference type="InterPro" id="IPR016024">
    <property type="entry name" value="ARM-type_fold"/>
</dbReference>
<dbReference type="Proteomes" id="UP000243876">
    <property type="component" value="Unassembled WGS sequence"/>
</dbReference>
<feature type="domain" description="MI" evidence="5">
    <location>
        <begin position="715"/>
        <end position="853"/>
    </location>
</feature>
<evidence type="ECO:0000256" key="3">
    <source>
        <dbReference type="ARBA" id="ARBA00023242"/>
    </source>
</evidence>
<dbReference type="Gene3D" id="1.25.40.180">
    <property type="match status" value="1"/>
</dbReference>
<dbReference type="GO" id="GO:0005730">
    <property type="term" value="C:nucleolus"/>
    <property type="evidence" value="ECO:0007669"/>
    <property type="project" value="UniProtKB-SubCell"/>
</dbReference>
<reference evidence="7" key="1">
    <citation type="submission" date="2015-02" db="EMBL/GenBank/DDBJ databases">
        <authorList>
            <person name="Gon?alves P."/>
        </authorList>
    </citation>
    <scope>NUCLEOTIDE SEQUENCE [LARGE SCALE GENOMIC DNA]</scope>
</reference>
<feature type="compositionally biased region" description="Basic and acidic residues" evidence="4">
    <location>
        <begin position="266"/>
        <end position="283"/>
    </location>
</feature>
<name>A0A0D6ENV0_SPOSA</name>
<dbReference type="OrthoDB" id="361797at2759"/>
<keyword evidence="3" id="KW-0539">Nucleus</keyword>
<dbReference type="Pfam" id="PF02847">
    <property type="entry name" value="MA3"/>
    <property type="match status" value="1"/>
</dbReference>
<evidence type="ECO:0000256" key="4">
    <source>
        <dbReference type="SAM" id="MobiDB-lite"/>
    </source>
</evidence>
<feature type="region of interest" description="Disordered" evidence="4">
    <location>
        <begin position="232"/>
        <end position="401"/>
    </location>
</feature>
<comment type="similarity">
    <text evidence="2">Belongs to the CWC22 family.</text>
</comment>
<dbReference type="Pfam" id="PF02854">
    <property type="entry name" value="MIF4G"/>
    <property type="match status" value="1"/>
</dbReference>
<accession>A0A0D6ENV0</accession>